<evidence type="ECO:0000313" key="4">
    <source>
        <dbReference type="EMBL" id="MDP9922906.1"/>
    </source>
</evidence>
<dbReference type="InterPro" id="IPR014710">
    <property type="entry name" value="RmlC-like_jellyroll"/>
</dbReference>
<dbReference type="Gene3D" id="2.60.120.10">
    <property type="entry name" value="Jelly Rolls"/>
    <property type="match status" value="1"/>
</dbReference>
<dbReference type="PIRSF" id="PIRSF006232">
    <property type="entry name" value="Pirin"/>
    <property type="match status" value="1"/>
</dbReference>
<protein>
    <submittedName>
        <fullName evidence="4">Redox-sensitive bicupin YhaK (Pirin superfamily)</fullName>
    </submittedName>
</protein>
<name>A0AAW8DUI4_9BURK</name>
<evidence type="ECO:0000256" key="2">
    <source>
        <dbReference type="RuleBase" id="RU003457"/>
    </source>
</evidence>
<dbReference type="InterPro" id="IPR011051">
    <property type="entry name" value="RmlC_Cupin_sf"/>
</dbReference>
<reference evidence="4" key="1">
    <citation type="submission" date="2023-07" db="EMBL/GenBank/DDBJ databases">
        <title>Sorghum-associated microbial communities from plants grown in Nebraska, USA.</title>
        <authorList>
            <person name="Schachtman D."/>
        </authorList>
    </citation>
    <scope>NUCLEOTIDE SEQUENCE</scope>
    <source>
        <strain evidence="4">DS2795</strain>
    </source>
</reference>
<organism evidence="4 5">
    <name type="scientific">Variovorax boronicumulans</name>
    <dbReference type="NCBI Taxonomy" id="436515"/>
    <lineage>
        <taxon>Bacteria</taxon>
        <taxon>Pseudomonadati</taxon>
        <taxon>Pseudomonadota</taxon>
        <taxon>Betaproteobacteria</taxon>
        <taxon>Burkholderiales</taxon>
        <taxon>Comamonadaceae</taxon>
        <taxon>Variovorax</taxon>
    </lineage>
</organism>
<feature type="domain" description="Pirin N-terminal" evidence="3">
    <location>
        <begin position="39"/>
        <end position="127"/>
    </location>
</feature>
<dbReference type="PANTHER" id="PTHR13903:SF8">
    <property type="entry name" value="PIRIN"/>
    <property type="match status" value="1"/>
</dbReference>
<dbReference type="InterPro" id="IPR003829">
    <property type="entry name" value="Pirin_N_dom"/>
</dbReference>
<dbReference type="SUPFAM" id="SSF51182">
    <property type="entry name" value="RmlC-like cupins"/>
    <property type="match status" value="1"/>
</dbReference>
<sequence>MEHAVSESPPALSVQTRRIVARTRGRAHGPVTRVVSPSDIGELIKPFVFLDYFDFKPTGNALFPMHPHSGIATITVLLSGDLRYEDTTGASGTLSAGSVEWMRAGNGVWHDASPSGLERFQGYQVWVALPRRLENRMAHSQYLPAEAVPQAGPARIVLGRHDGAHSRVAAPEGMNLLHVRLAAGERWRYQPPAGHDVAWTHVHRGELRVAGDRLQGELAVFEESNTAIDFTAEGDTDFIVGSAVKHPHDLVLGYYSVHTSPEALQRGEAEIARLGRQLRADGRIR</sequence>
<comment type="caution">
    <text evidence="4">The sequence shown here is derived from an EMBL/GenBank/DDBJ whole genome shotgun (WGS) entry which is preliminary data.</text>
</comment>
<dbReference type="RefSeq" id="WP_307636463.1">
    <property type="nucleotide sequence ID" value="NZ_JAUSRR010000003.1"/>
</dbReference>
<dbReference type="PANTHER" id="PTHR13903">
    <property type="entry name" value="PIRIN-RELATED"/>
    <property type="match status" value="1"/>
</dbReference>
<dbReference type="Pfam" id="PF02678">
    <property type="entry name" value="Pirin"/>
    <property type="match status" value="1"/>
</dbReference>
<accession>A0AAW8DUI4</accession>
<dbReference type="InterPro" id="IPR012093">
    <property type="entry name" value="Pirin"/>
</dbReference>
<dbReference type="Proteomes" id="UP001244295">
    <property type="component" value="Unassembled WGS sequence"/>
</dbReference>
<dbReference type="EMBL" id="JAUSRR010000003">
    <property type="protein sequence ID" value="MDP9922906.1"/>
    <property type="molecule type" value="Genomic_DNA"/>
</dbReference>
<dbReference type="AlphaFoldDB" id="A0AAW8DUI4"/>
<evidence type="ECO:0000256" key="1">
    <source>
        <dbReference type="ARBA" id="ARBA00008416"/>
    </source>
</evidence>
<proteinExistence type="inferred from homology"/>
<evidence type="ECO:0000313" key="5">
    <source>
        <dbReference type="Proteomes" id="UP001244295"/>
    </source>
</evidence>
<gene>
    <name evidence="4" type="ORF">J2W25_001927</name>
</gene>
<comment type="similarity">
    <text evidence="1 2">Belongs to the pirin family.</text>
</comment>
<evidence type="ECO:0000259" key="3">
    <source>
        <dbReference type="Pfam" id="PF02678"/>
    </source>
</evidence>